<proteinExistence type="predicted"/>
<dbReference type="Gene3D" id="2.60.40.1120">
    <property type="entry name" value="Carboxypeptidase-like, regulatory domain"/>
    <property type="match status" value="1"/>
</dbReference>
<dbReference type="InterPro" id="IPR001119">
    <property type="entry name" value="SLH_dom"/>
</dbReference>
<feature type="domain" description="SLH" evidence="2">
    <location>
        <begin position="82"/>
        <end position="142"/>
    </location>
</feature>
<comment type="caution">
    <text evidence="3">The sequence shown here is derived from an EMBL/GenBank/DDBJ whole genome shotgun (WGS) entry which is preliminary data.</text>
</comment>
<feature type="signal peptide" evidence="1">
    <location>
        <begin position="1"/>
        <end position="22"/>
    </location>
</feature>
<dbReference type="EMBL" id="MATO01000084">
    <property type="protein sequence ID" value="OCS84194.1"/>
    <property type="molecule type" value="Genomic_DNA"/>
</dbReference>
<sequence length="410" mass="45868">MKKRLLAATLTAALLCPTTAFGAFTDVSEGYIESVTYLAERGVIAGYEDDTFRPEQTITRVQAARMFTRQLQPSTVSDSLMFTDVLPEHSDYDAIMQIASLGILNGQRDGELKAFKPAHALTRAQLAKAFVEAYDLQLHPKQKVMQFDDVPADAWFKPYVDILVSHGLMTGYNKKQFSPNEPVKRKHFAAIYYRYLTSDVAFNAEPYVFGKALHADTNAPLAQATVSVYDGEELYMQMATDETGTYRAELPAGRYTMTVEKEGFDVQTYTIDASATERVKQMAFLSVEQPVETVEETTYEVGAWGMSFTLPEAASNYTMTFPTMTELHIEKDGNVLVRLHVYRHGEVPSLDGNWEVLRENYKGYDYYIAASDGNSISASEEDENGVAEMITSTVDDTAVYEAIFKSAKFQ</sequence>
<accession>A0A1C0YAJ2</accession>
<protein>
    <recommendedName>
        <fullName evidence="2">SLH domain-containing protein</fullName>
    </recommendedName>
</protein>
<dbReference type="Pfam" id="PF00395">
    <property type="entry name" value="SLH"/>
    <property type="match status" value="3"/>
</dbReference>
<evidence type="ECO:0000256" key="1">
    <source>
        <dbReference type="SAM" id="SignalP"/>
    </source>
</evidence>
<name>A0A1C0YAJ2_9BACL</name>
<evidence type="ECO:0000313" key="3">
    <source>
        <dbReference type="EMBL" id="OCS84194.1"/>
    </source>
</evidence>
<organism evidence="3 4">
    <name type="scientific">Caryophanon latum</name>
    <dbReference type="NCBI Taxonomy" id="33977"/>
    <lineage>
        <taxon>Bacteria</taxon>
        <taxon>Bacillati</taxon>
        <taxon>Bacillota</taxon>
        <taxon>Bacilli</taxon>
        <taxon>Bacillales</taxon>
        <taxon>Caryophanaceae</taxon>
        <taxon>Caryophanon</taxon>
    </lineage>
</organism>
<evidence type="ECO:0000259" key="2">
    <source>
        <dbReference type="PROSITE" id="PS51272"/>
    </source>
</evidence>
<dbReference type="InterPro" id="IPR051465">
    <property type="entry name" value="Cell_Envelope_Struct_Comp"/>
</dbReference>
<feature type="chain" id="PRO_5008648989" description="SLH domain-containing protein" evidence="1">
    <location>
        <begin position="23"/>
        <end position="410"/>
    </location>
</feature>
<dbReference type="Proteomes" id="UP000093482">
    <property type="component" value="Unassembled WGS sequence"/>
</dbReference>
<dbReference type="SUPFAM" id="SSF49464">
    <property type="entry name" value="Carboxypeptidase regulatory domain-like"/>
    <property type="match status" value="1"/>
</dbReference>
<gene>
    <name evidence="3" type="ORF">A6K76_16090</name>
</gene>
<keyword evidence="4" id="KW-1185">Reference proteome</keyword>
<dbReference type="PANTHER" id="PTHR43308:SF5">
    <property type="entry name" value="S-LAYER PROTEIN _ PEPTIDOGLYCAN ENDO-BETA-N-ACETYLGLUCOSAMINIDASE"/>
    <property type="match status" value="1"/>
</dbReference>
<feature type="domain" description="SLH" evidence="2">
    <location>
        <begin position="143"/>
        <end position="206"/>
    </location>
</feature>
<dbReference type="InterPro" id="IPR008969">
    <property type="entry name" value="CarboxyPept-like_regulatory"/>
</dbReference>
<dbReference type="OrthoDB" id="9783944at2"/>
<evidence type="ECO:0000313" key="4">
    <source>
        <dbReference type="Proteomes" id="UP000093482"/>
    </source>
</evidence>
<dbReference type="PROSITE" id="PS51272">
    <property type="entry name" value="SLH"/>
    <property type="match status" value="3"/>
</dbReference>
<feature type="domain" description="SLH" evidence="2">
    <location>
        <begin position="18"/>
        <end position="81"/>
    </location>
</feature>
<dbReference type="AlphaFoldDB" id="A0A1C0YAJ2"/>
<dbReference type="Pfam" id="PF13620">
    <property type="entry name" value="CarboxypepD_reg"/>
    <property type="match status" value="1"/>
</dbReference>
<dbReference type="RefSeq" id="WP_066466593.1">
    <property type="nucleotide sequence ID" value="NZ_MATO01000084.1"/>
</dbReference>
<dbReference type="PANTHER" id="PTHR43308">
    <property type="entry name" value="OUTER MEMBRANE PROTEIN ALPHA-RELATED"/>
    <property type="match status" value="1"/>
</dbReference>
<keyword evidence="1" id="KW-0732">Signal</keyword>
<reference evidence="3 4" key="1">
    <citation type="submission" date="2016-07" db="EMBL/GenBank/DDBJ databases">
        <title>Caryophanon latum genome sequencing.</title>
        <authorList>
            <person name="Verma A."/>
            <person name="Pal Y."/>
            <person name="Krishnamurthi S."/>
        </authorList>
    </citation>
    <scope>NUCLEOTIDE SEQUENCE [LARGE SCALE GENOMIC DNA]</scope>
    <source>
        <strain evidence="3 4">DSM 14151</strain>
    </source>
</reference>